<dbReference type="OrthoDB" id="573986at2"/>
<evidence type="ECO:0000313" key="2">
    <source>
        <dbReference type="Proteomes" id="UP000002384"/>
    </source>
</evidence>
<dbReference type="Proteomes" id="UP000002384">
    <property type="component" value="Plasmid pP742402"/>
</dbReference>
<reference evidence="2" key="1">
    <citation type="journal article" date="2011" name="MBio">
        <title>Novel metabolic attributes of the genus Cyanothece, comprising a group of unicellular nitrogen-fixing Cyanobacteria.</title>
        <authorList>
            <person name="Bandyopadhyay A."/>
            <person name="Elvitigala T."/>
            <person name="Welsh E."/>
            <person name="Stockel J."/>
            <person name="Liberton M."/>
            <person name="Min H."/>
            <person name="Sherman L.A."/>
            <person name="Pakrasi H.B."/>
        </authorList>
    </citation>
    <scope>NUCLEOTIDE SEQUENCE [LARGE SCALE GENOMIC DNA]</scope>
    <source>
        <strain evidence="2">PCC 7424</strain>
        <plasmid evidence="2">pP742402</plasmid>
    </source>
</reference>
<dbReference type="KEGG" id="cyc:PCC7424_5425"/>
<keyword evidence="1" id="KW-0614">Plasmid</keyword>
<dbReference type="HOGENOM" id="CLU_2244307_0_0_3"/>
<geneLocation type="plasmid" evidence="1 2">
    <name>pP742402</name>
</geneLocation>
<gene>
    <name evidence="1" type="ordered locus">PCC7424_5425</name>
</gene>
<keyword evidence="2" id="KW-1185">Reference proteome</keyword>
<dbReference type="RefSeq" id="WP_012599507.1">
    <property type="nucleotide sequence ID" value="NC_011737.1"/>
</dbReference>
<dbReference type="EMBL" id="CP001293">
    <property type="protein sequence ID" value="ACK74000.1"/>
    <property type="molecule type" value="Genomic_DNA"/>
</dbReference>
<protein>
    <submittedName>
        <fullName evidence="1">Uncharacterized protein</fullName>
    </submittedName>
</protein>
<evidence type="ECO:0000313" key="1">
    <source>
        <dbReference type="EMBL" id="ACK74000.1"/>
    </source>
</evidence>
<name>B7KMH8_GLOC7</name>
<sequence>MSTTSIAHPLDYLIVRRSGTTWYFKPGSRIFYNPQNVPVSLALEDRLHRFGLQPHQIMIELFRLNGGKPGYYLVNLRQKQYYYCGLTWNDVKTLFKKLGIGAKESTEK</sequence>
<accession>B7KMH8</accession>
<organism evidence="1 2">
    <name type="scientific">Gloeothece citriformis (strain PCC 7424)</name>
    <name type="common">Cyanothece sp. (strain PCC 7424)</name>
    <dbReference type="NCBI Taxonomy" id="65393"/>
    <lineage>
        <taxon>Bacteria</taxon>
        <taxon>Bacillati</taxon>
        <taxon>Cyanobacteriota</taxon>
        <taxon>Cyanophyceae</taxon>
        <taxon>Oscillatoriophycideae</taxon>
        <taxon>Chroococcales</taxon>
        <taxon>Aphanothecaceae</taxon>
        <taxon>Gloeothece</taxon>
        <taxon>Gloeothece citriformis</taxon>
    </lineage>
</organism>
<dbReference type="AlphaFoldDB" id="B7KMH8"/>
<proteinExistence type="predicted"/>